<dbReference type="UniPathway" id="UPA00275"/>
<keyword evidence="2" id="KW-0686">Riboflavin biosynthesis</keyword>
<evidence type="ECO:0000256" key="4">
    <source>
        <dbReference type="SAM" id="MobiDB-lite"/>
    </source>
</evidence>
<gene>
    <name evidence="6" type="ORF">BJY24_005423</name>
</gene>
<dbReference type="InterPro" id="IPR032677">
    <property type="entry name" value="GTP_cyclohydro_II"/>
</dbReference>
<comment type="pathway">
    <text evidence="1">Cofactor biosynthesis; riboflavin biosynthesis.</text>
</comment>
<keyword evidence="7" id="KW-1185">Reference proteome</keyword>
<proteinExistence type="predicted"/>
<keyword evidence="6" id="KW-0378">Hydrolase</keyword>
<accession>A0A7W9PHZ2</accession>
<dbReference type="EC" id="4.1.99.12" evidence="6"/>
<keyword evidence="6" id="KW-0456">Lyase</keyword>
<dbReference type="PANTHER" id="PTHR21327">
    <property type="entry name" value="GTP CYCLOHYDROLASE II-RELATED"/>
    <property type="match status" value="1"/>
</dbReference>
<dbReference type="GO" id="GO:0003935">
    <property type="term" value="F:GTP cyclohydrolase II activity"/>
    <property type="evidence" value="ECO:0007669"/>
    <property type="project" value="UniProtKB-EC"/>
</dbReference>
<dbReference type="EC" id="3.5.4.25" evidence="6"/>
<evidence type="ECO:0000259" key="5">
    <source>
        <dbReference type="Pfam" id="PF00925"/>
    </source>
</evidence>
<dbReference type="NCBIfam" id="NF001591">
    <property type="entry name" value="PRK00393.1"/>
    <property type="match status" value="1"/>
</dbReference>
<feature type="domain" description="GTP cyclohydrolase II" evidence="5">
    <location>
        <begin position="49"/>
        <end position="180"/>
    </location>
</feature>
<dbReference type="RefSeq" id="WP_246461632.1">
    <property type="nucleotide sequence ID" value="NZ_JACHIT010000002.1"/>
</dbReference>
<evidence type="ECO:0000256" key="2">
    <source>
        <dbReference type="ARBA" id="ARBA00022619"/>
    </source>
</evidence>
<dbReference type="InterPro" id="IPR036144">
    <property type="entry name" value="RibA-like_sf"/>
</dbReference>
<dbReference type="GO" id="GO:0008686">
    <property type="term" value="F:3,4-dihydroxy-2-butanone-4-phosphate synthase activity"/>
    <property type="evidence" value="ECO:0007669"/>
    <property type="project" value="UniProtKB-EC"/>
</dbReference>
<dbReference type="SUPFAM" id="SSF142695">
    <property type="entry name" value="RibA-like"/>
    <property type="match status" value="1"/>
</dbReference>
<dbReference type="Gene3D" id="3.40.50.10990">
    <property type="entry name" value="GTP cyclohydrolase II"/>
    <property type="match status" value="1"/>
</dbReference>
<dbReference type="EMBL" id="JACHIT010000002">
    <property type="protein sequence ID" value="MBB5916511.1"/>
    <property type="molecule type" value="Genomic_DNA"/>
</dbReference>
<dbReference type="Pfam" id="PF00925">
    <property type="entry name" value="GTP_cyclohydro2"/>
    <property type="match status" value="1"/>
</dbReference>
<dbReference type="Proteomes" id="UP000540412">
    <property type="component" value="Unassembled WGS sequence"/>
</dbReference>
<dbReference type="GO" id="GO:0046872">
    <property type="term" value="F:metal ion binding"/>
    <property type="evidence" value="ECO:0007669"/>
    <property type="project" value="UniProtKB-KW"/>
</dbReference>
<dbReference type="PANTHER" id="PTHR21327:SF18">
    <property type="entry name" value="3,4-DIHYDROXY-2-BUTANONE 4-PHOSPHATE SYNTHASE"/>
    <property type="match status" value="1"/>
</dbReference>
<reference evidence="6 7" key="1">
    <citation type="submission" date="2020-08" db="EMBL/GenBank/DDBJ databases">
        <title>Sequencing the genomes of 1000 actinobacteria strains.</title>
        <authorList>
            <person name="Klenk H.-P."/>
        </authorList>
    </citation>
    <scope>NUCLEOTIDE SEQUENCE [LARGE SCALE GENOMIC DNA]</scope>
    <source>
        <strain evidence="6 7">DSM 43582</strain>
    </source>
</reference>
<name>A0A7W9PHZ2_9NOCA</name>
<evidence type="ECO:0000256" key="1">
    <source>
        <dbReference type="ARBA" id="ARBA00005104"/>
    </source>
</evidence>
<evidence type="ECO:0000313" key="6">
    <source>
        <dbReference type="EMBL" id="MBB5916511.1"/>
    </source>
</evidence>
<sequence>MTAQLDDTEYDGVPAVFRTDDTEHLLRRKGREMAVRVRELHDARDGGTILLFGAVADGCLVRIHSRCLYGDVLRSDDCDCGPELDHAMDMIQAEGAGVLVYLEQEGRGSGLVAKARGLAHSERTGRDTFTSYGDLGYPADCRSYEPAAAALADLGLTSVRLLTNNPEKVPALHRAGIDVTPIPLITAPRSARARAYLEAKRDRRGHWTPEFQVPPVQEPEPPRPYPAPADPGALCASAADSR</sequence>
<dbReference type="GO" id="GO:0009231">
    <property type="term" value="P:riboflavin biosynthetic process"/>
    <property type="evidence" value="ECO:0007669"/>
    <property type="project" value="UniProtKB-UniPathway"/>
</dbReference>
<feature type="region of interest" description="Disordered" evidence="4">
    <location>
        <begin position="205"/>
        <end position="242"/>
    </location>
</feature>
<protein>
    <submittedName>
        <fullName evidence="6">3,4-dihydroxy 2-butanone 4-phosphate synthase/GTP cyclohydrolase II</fullName>
        <ecNumber evidence="6">3.5.4.25</ecNumber>
        <ecNumber evidence="6">4.1.99.12</ecNumber>
    </submittedName>
</protein>
<dbReference type="GO" id="GO:0005829">
    <property type="term" value="C:cytosol"/>
    <property type="evidence" value="ECO:0007669"/>
    <property type="project" value="TreeGrafter"/>
</dbReference>
<dbReference type="AlphaFoldDB" id="A0A7W9PHZ2"/>
<feature type="compositionally biased region" description="Pro residues" evidence="4">
    <location>
        <begin position="216"/>
        <end position="229"/>
    </location>
</feature>
<evidence type="ECO:0000256" key="3">
    <source>
        <dbReference type="ARBA" id="ARBA00022723"/>
    </source>
</evidence>
<comment type="caution">
    <text evidence="6">The sequence shown here is derived from an EMBL/GenBank/DDBJ whole genome shotgun (WGS) entry which is preliminary data.</text>
</comment>
<evidence type="ECO:0000313" key="7">
    <source>
        <dbReference type="Proteomes" id="UP000540412"/>
    </source>
</evidence>
<organism evidence="6 7">
    <name type="scientific">Nocardia transvalensis</name>
    <dbReference type="NCBI Taxonomy" id="37333"/>
    <lineage>
        <taxon>Bacteria</taxon>
        <taxon>Bacillati</taxon>
        <taxon>Actinomycetota</taxon>
        <taxon>Actinomycetes</taxon>
        <taxon>Mycobacteriales</taxon>
        <taxon>Nocardiaceae</taxon>
        <taxon>Nocardia</taxon>
    </lineage>
</organism>
<keyword evidence="3" id="KW-0479">Metal-binding</keyword>